<comment type="caution">
    <text evidence="2">The sequence shown here is derived from an EMBL/GenBank/DDBJ whole genome shotgun (WGS) entry which is preliminary data.</text>
</comment>
<dbReference type="EMBL" id="VLTJ01000013">
    <property type="protein sequence ID" value="TSH96846.1"/>
    <property type="molecule type" value="Genomic_DNA"/>
</dbReference>
<dbReference type="Gene3D" id="3.30.1540.10">
    <property type="entry name" value="formyl-coa transferase, domain 3"/>
    <property type="match status" value="1"/>
</dbReference>
<keyword evidence="3" id="KW-1185">Reference proteome</keyword>
<dbReference type="AlphaFoldDB" id="A0A556AV85"/>
<dbReference type="Proteomes" id="UP000318405">
    <property type="component" value="Unassembled WGS sequence"/>
</dbReference>
<name>A0A556AV85_9BURK</name>
<evidence type="ECO:0000256" key="1">
    <source>
        <dbReference type="ARBA" id="ARBA00022679"/>
    </source>
</evidence>
<dbReference type="PANTHER" id="PTHR48207">
    <property type="entry name" value="SUCCINATE--HYDROXYMETHYLGLUTARATE COA-TRANSFERASE"/>
    <property type="match status" value="1"/>
</dbReference>
<accession>A0A556AV85</accession>
<dbReference type="PANTHER" id="PTHR48207:SF4">
    <property type="entry name" value="BLL6097 PROTEIN"/>
    <property type="match status" value="1"/>
</dbReference>
<dbReference type="Gene3D" id="3.40.50.10540">
    <property type="entry name" value="Crotonobetainyl-coa:carnitine coa-transferase, domain 1"/>
    <property type="match status" value="1"/>
</dbReference>
<gene>
    <name evidence="2" type="ORF">FOZ76_08215</name>
</gene>
<proteinExistence type="predicted"/>
<dbReference type="InterPro" id="IPR044855">
    <property type="entry name" value="CoA-Trfase_III_dom3_sf"/>
</dbReference>
<dbReference type="GO" id="GO:0008410">
    <property type="term" value="F:CoA-transferase activity"/>
    <property type="evidence" value="ECO:0007669"/>
    <property type="project" value="TreeGrafter"/>
</dbReference>
<sequence length="428" mass="46017">MFDHTFIKTLPVHAGTRSTNAPLTGLLVLDFTHYIAGPLASMLLADLGATVVKIEGPGGDRFRAYPPHDEANPEEGAAYLWANRNKLGIEIDLKHPEGRKLISHLVRRADVLIENFATGVMDRLGLGYASMSAEQPALVYCSISAYGSRGDMANRPGFDSVVQAESGFVSMNGYPDRPGVRTGSSVMDIGTALLASNGILSALYERNLSGKGRRVEVSLYGSALMMAGYATMQTLCSAKSVSRQGNTSADSCPTGVFECRDASFFLHCGSSEIFKRLMTNVLSRQDVADAPCYQSAQGRLKNRDQLFAVLKQEFSRFSWQQLKLLLERAKVPAGEVRDLKSALLSQETQAAELVERIEHPTLGWVPNVRSPISFDGATGAPAKAAPVRGQDTLRVLTEIAQYDEEATAAALASGALHAADPSAATDSE</sequence>
<keyword evidence="1 2" id="KW-0808">Transferase</keyword>
<dbReference type="OrthoDB" id="5294844at2"/>
<dbReference type="Pfam" id="PF02515">
    <property type="entry name" value="CoA_transf_3"/>
    <property type="match status" value="1"/>
</dbReference>
<organism evidence="2 3">
    <name type="scientific">Verticiella sediminum</name>
    <dbReference type="NCBI Taxonomy" id="1247510"/>
    <lineage>
        <taxon>Bacteria</taxon>
        <taxon>Pseudomonadati</taxon>
        <taxon>Pseudomonadota</taxon>
        <taxon>Betaproteobacteria</taxon>
        <taxon>Burkholderiales</taxon>
        <taxon>Alcaligenaceae</taxon>
        <taxon>Verticiella</taxon>
    </lineage>
</organism>
<dbReference type="InterPro" id="IPR050483">
    <property type="entry name" value="CoA-transferase_III_domain"/>
</dbReference>
<evidence type="ECO:0000313" key="3">
    <source>
        <dbReference type="Proteomes" id="UP000318405"/>
    </source>
</evidence>
<dbReference type="SUPFAM" id="SSF89796">
    <property type="entry name" value="CoA-transferase family III (CaiB/BaiF)"/>
    <property type="match status" value="1"/>
</dbReference>
<protein>
    <submittedName>
        <fullName evidence="2">CoA transferase</fullName>
    </submittedName>
</protein>
<evidence type="ECO:0000313" key="2">
    <source>
        <dbReference type="EMBL" id="TSH96846.1"/>
    </source>
</evidence>
<reference evidence="2 3" key="1">
    <citation type="submission" date="2019-07" db="EMBL/GenBank/DDBJ databases">
        <title>Qingshengfaniella alkalisoli gen. nov., sp. nov., isolated from saline soil.</title>
        <authorList>
            <person name="Xu L."/>
            <person name="Huang X.-X."/>
            <person name="Sun J.-Q."/>
        </authorList>
    </citation>
    <scope>NUCLEOTIDE SEQUENCE [LARGE SCALE GENOMIC DNA]</scope>
    <source>
        <strain evidence="2 3">DSM 27279</strain>
    </source>
</reference>
<dbReference type="InterPro" id="IPR003673">
    <property type="entry name" value="CoA-Trfase_fam_III"/>
</dbReference>
<dbReference type="InterPro" id="IPR023606">
    <property type="entry name" value="CoA-Trfase_III_dom_1_sf"/>
</dbReference>